<organism evidence="2 3">
    <name type="scientific">Daphnia pulex</name>
    <name type="common">Water flea</name>
    <dbReference type="NCBI Taxonomy" id="6669"/>
    <lineage>
        <taxon>Eukaryota</taxon>
        <taxon>Metazoa</taxon>
        <taxon>Ecdysozoa</taxon>
        <taxon>Arthropoda</taxon>
        <taxon>Crustacea</taxon>
        <taxon>Branchiopoda</taxon>
        <taxon>Diplostraca</taxon>
        <taxon>Cladocera</taxon>
        <taxon>Anomopoda</taxon>
        <taxon>Daphniidae</taxon>
        <taxon>Daphnia</taxon>
    </lineage>
</organism>
<dbReference type="Proteomes" id="UP000000305">
    <property type="component" value="Unassembled WGS sequence"/>
</dbReference>
<dbReference type="AlphaFoldDB" id="E9FU72"/>
<dbReference type="HOGENOM" id="CLU_2906323_0_0_1"/>
<dbReference type="InParanoid" id="E9FU72"/>
<dbReference type="KEGG" id="dpx:DAPPUDRAFT_233492"/>
<reference evidence="2 3" key="1">
    <citation type="journal article" date="2011" name="Science">
        <title>The ecoresponsive genome of Daphnia pulex.</title>
        <authorList>
            <person name="Colbourne J.K."/>
            <person name="Pfrender M.E."/>
            <person name="Gilbert D."/>
            <person name="Thomas W.K."/>
            <person name="Tucker A."/>
            <person name="Oakley T.H."/>
            <person name="Tokishita S."/>
            <person name="Aerts A."/>
            <person name="Arnold G.J."/>
            <person name="Basu M.K."/>
            <person name="Bauer D.J."/>
            <person name="Caceres C.E."/>
            <person name="Carmel L."/>
            <person name="Casola C."/>
            <person name="Choi J.H."/>
            <person name="Detter J.C."/>
            <person name="Dong Q."/>
            <person name="Dusheyko S."/>
            <person name="Eads B.D."/>
            <person name="Frohlich T."/>
            <person name="Geiler-Samerotte K.A."/>
            <person name="Gerlach D."/>
            <person name="Hatcher P."/>
            <person name="Jogdeo S."/>
            <person name="Krijgsveld J."/>
            <person name="Kriventseva E.V."/>
            <person name="Kultz D."/>
            <person name="Laforsch C."/>
            <person name="Lindquist E."/>
            <person name="Lopez J."/>
            <person name="Manak J.R."/>
            <person name="Muller J."/>
            <person name="Pangilinan J."/>
            <person name="Patwardhan R.P."/>
            <person name="Pitluck S."/>
            <person name="Pritham E.J."/>
            <person name="Rechtsteiner A."/>
            <person name="Rho M."/>
            <person name="Rogozin I.B."/>
            <person name="Sakarya O."/>
            <person name="Salamov A."/>
            <person name="Schaack S."/>
            <person name="Shapiro H."/>
            <person name="Shiga Y."/>
            <person name="Skalitzky C."/>
            <person name="Smith Z."/>
            <person name="Souvorov A."/>
            <person name="Sung W."/>
            <person name="Tang Z."/>
            <person name="Tsuchiya D."/>
            <person name="Tu H."/>
            <person name="Vos H."/>
            <person name="Wang M."/>
            <person name="Wolf Y.I."/>
            <person name="Yamagata H."/>
            <person name="Yamada T."/>
            <person name="Ye Y."/>
            <person name="Shaw J.R."/>
            <person name="Andrews J."/>
            <person name="Crease T.J."/>
            <person name="Tang H."/>
            <person name="Lucas S.M."/>
            <person name="Robertson H.M."/>
            <person name="Bork P."/>
            <person name="Koonin E.V."/>
            <person name="Zdobnov E.M."/>
            <person name="Grigoriev I.V."/>
            <person name="Lynch M."/>
            <person name="Boore J.L."/>
        </authorList>
    </citation>
    <scope>NUCLEOTIDE SEQUENCE [LARGE SCALE GENOMIC DNA]</scope>
</reference>
<evidence type="ECO:0000313" key="3">
    <source>
        <dbReference type="Proteomes" id="UP000000305"/>
    </source>
</evidence>
<evidence type="ECO:0000256" key="1">
    <source>
        <dbReference type="SAM" id="MobiDB-lite"/>
    </source>
</evidence>
<sequence length="62" mass="6820">MAESDGRVIEEINLADDDQNEVECLEDLVTLDGTDCTHEDDMMDSSHGSQDDIVDITPPPEV</sequence>
<protein>
    <submittedName>
        <fullName evidence="2">Uncharacterized protein</fullName>
    </submittedName>
</protein>
<evidence type="ECO:0000313" key="2">
    <source>
        <dbReference type="EMBL" id="EFX89494.1"/>
    </source>
</evidence>
<name>E9FU72_DAPPU</name>
<keyword evidence="3" id="KW-1185">Reference proteome</keyword>
<feature type="region of interest" description="Disordered" evidence="1">
    <location>
        <begin position="35"/>
        <end position="62"/>
    </location>
</feature>
<gene>
    <name evidence="2" type="ORF">DAPPUDRAFT_233492</name>
</gene>
<proteinExistence type="predicted"/>
<dbReference type="OrthoDB" id="10314094at2759"/>
<accession>E9FU72</accession>
<dbReference type="EMBL" id="GL732524">
    <property type="protein sequence ID" value="EFX89494.1"/>
    <property type="molecule type" value="Genomic_DNA"/>
</dbReference>